<dbReference type="AlphaFoldDB" id="A0A3S0QFG6"/>
<organism evidence="2 3">
    <name type="scientific">Chryseobacterium arthrosphaerae</name>
    <dbReference type="NCBI Taxonomy" id="651561"/>
    <lineage>
        <taxon>Bacteria</taxon>
        <taxon>Pseudomonadati</taxon>
        <taxon>Bacteroidota</taxon>
        <taxon>Flavobacteriia</taxon>
        <taxon>Flavobacteriales</taxon>
        <taxon>Weeksellaceae</taxon>
        <taxon>Chryseobacterium group</taxon>
        <taxon>Chryseobacterium</taxon>
    </lineage>
</organism>
<name>A0A3S0QFG6_9FLAO</name>
<reference evidence="2 3" key="1">
    <citation type="submission" date="2018-12" db="EMBL/GenBank/DDBJ databases">
        <title>Draft Genome Sequence of Chryseobacterium arthrosphaerae strain ED882-96 Isolated from the Blood of a Patient with Liver Cirrhosis in Taiwan.</title>
        <authorList>
            <person name="Lin J.-N."/>
            <person name="Lai C.-H."/>
            <person name="Yang C.-H."/>
            <person name="Huang Y.-H."/>
        </authorList>
    </citation>
    <scope>NUCLEOTIDE SEQUENCE [LARGE SCALE GENOMIC DNA]</scope>
    <source>
        <strain evidence="2 3">ED882-96</strain>
    </source>
</reference>
<dbReference type="EMBL" id="RYFC01000003">
    <property type="protein sequence ID" value="RTZ46200.1"/>
    <property type="molecule type" value="Genomic_DNA"/>
</dbReference>
<comment type="caution">
    <text evidence="2">The sequence shown here is derived from an EMBL/GenBank/DDBJ whole genome shotgun (WGS) entry which is preliminary data.</text>
</comment>
<accession>A0A3S0QFG6</accession>
<feature type="compositionally biased region" description="Basic and acidic residues" evidence="1">
    <location>
        <begin position="14"/>
        <end position="34"/>
    </location>
</feature>
<feature type="region of interest" description="Disordered" evidence="1">
    <location>
        <begin position="1"/>
        <end position="34"/>
    </location>
</feature>
<evidence type="ECO:0000313" key="3">
    <source>
        <dbReference type="Proteomes" id="UP000276953"/>
    </source>
</evidence>
<gene>
    <name evidence="2" type="ORF">EJ377_17345</name>
</gene>
<evidence type="ECO:0000313" key="2">
    <source>
        <dbReference type="EMBL" id="RTZ46200.1"/>
    </source>
</evidence>
<dbReference type="Proteomes" id="UP000276953">
    <property type="component" value="Unassembled WGS sequence"/>
</dbReference>
<protein>
    <submittedName>
        <fullName evidence="2">Uncharacterized protein</fullName>
    </submittedName>
</protein>
<proteinExistence type="predicted"/>
<sequence>MKSQNEAAKTLKNKIKEVEREIQKSDDDLQKSEDSIDRKEALIHKLEKGWILIKKTAKGRTGGRNIPAGI</sequence>
<evidence type="ECO:0000256" key="1">
    <source>
        <dbReference type="SAM" id="MobiDB-lite"/>
    </source>
</evidence>